<keyword evidence="1 4" id="KW-0378">Hydrolase</keyword>
<dbReference type="OrthoDB" id="17120at2759"/>
<dbReference type="RefSeq" id="XP_044567544.1">
    <property type="nucleotide sequence ID" value="XM_044701149.1"/>
</dbReference>
<dbReference type="GO" id="GO:0016042">
    <property type="term" value="P:lipid catabolic process"/>
    <property type="evidence" value="ECO:0007669"/>
    <property type="project" value="UniProtKB-UniRule"/>
</dbReference>
<evidence type="ECO:0000256" key="4">
    <source>
        <dbReference type="PROSITE-ProRule" id="PRU01161"/>
    </source>
</evidence>
<dbReference type="GO" id="GO:0016298">
    <property type="term" value="F:lipase activity"/>
    <property type="evidence" value="ECO:0007669"/>
    <property type="project" value="UniProtKB-ARBA"/>
</dbReference>
<evidence type="ECO:0000313" key="7">
    <source>
        <dbReference type="Proteomes" id="UP000444721"/>
    </source>
</evidence>
<evidence type="ECO:0000256" key="3">
    <source>
        <dbReference type="ARBA" id="ARBA00023098"/>
    </source>
</evidence>
<dbReference type="EMBL" id="VFQX01000007">
    <property type="protein sequence ID" value="KAF0982831.1"/>
    <property type="molecule type" value="Genomic_DNA"/>
</dbReference>
<feature type="short sequence motif" description="DGA/G" evidence="4">
    <location>
        <begin position="232"/>
        <end position="234"/>
    </location>
</feature>
<dbReference type="Gene3D" id="3.40.1090.10">
    <property type="entry name" value="Cytosolic phospholipase A2 catalytic domain"/>
    <property type="match status" value="1"/>
</dbReference>
<dbReference type="GeneID" id="68118025"/>
<feature type="domain" description="PNPLA" evidence="5">
    <location>
        <begin position="67"/>
        <end position="245"/>
    </location>
</feature>
<feature type="active site" description="Nucleophile" evidence="4">
    <location>
        <position position="104"/>
    </location>
</feature>
<dbReference type="GO" id="GO:0052689">
    <property type="term" value="F:carboxylic ester hydrolase activity"/>
    <property type="evidence" value="ECO:0007669"/>
    <property type="project" value="UniProtKB-ARBA"/>
</dbReference>
<dbReference type="PANTHER" id="PTHR14226:SF29">
    <property type="entry name" value="NEUROPATHY TARGET ESTERASE SWS"/>
    <property type="match status" value="1"/>
</dbReference>
<dbReference type="VEuPathDB" id="AmoebaDB:NfTy_014890"/>
<dbReference type="PANTHER" id="PTHR14226">
    <property type="entry name" value="NEUROPATHY TARGET ESTERASE/SWISS CHEESE D.MELANOGASTER"/>
    <property type="match status" value="1"/>
</dbReference>
<evidence type="ECO:0000259" key="5">
    <source>
        <dbReference type="PROSITE" id="PS51635"/>
    </source>
</evidence>
<dbReference type="AlphaFoldDB" id="A0A6A5C6U0"/>
<dbReference type="VEuPathDB" id="AmoebaDB:NF0024530"/>
<keyword evidence="7" id="KW-1185">Reference proteome</keyword>
<comment type="caution">
    <text evidence="6">The sequence shown here is derived from an EMBL/GenBank/DDBJ whole genome shotgun (WGS) entry which is preliminary data.</text>
</comment>
<dbReference type="Pfam" id="PF01734">
    <property type="entry name" value="Patatin"/>
    <property type="match status" value="1"/>
</dbReference>
<evidence type="ECO:0000256" key="2">
    <source>
        <dbReference type="ARBA" id="ARBA00022963"/>
    </source>
</evidence>
<proteinExistence type="predicted"/>
<dbReference type="PROSITE" id="PS51635">
    <property type="entry name" value="PNPLA"/>
    <property type="match status" value="1"/>
</dbReference>
<dbReference type="InterPro" id="IPR002641">
    <property type="entry name" value="PNPLA_dom"/>
</dbReference>
<feature type="short sequence motif" description="GXGXXG" evidence="4">
    <location>
        <begin position="71"/>
        <end position="76"/>
    </location>
</feature>
<dbReference type="InterPro" id="IPR016035">
    <property type="entry name" value="Acyl_Trfase/lysoPLipase"/>
</dbReference>
<name>A0A6A5C6U0_NAEFO</name>
<dbReference type="VEuPathDB" id="AmoebaDB:FDP41_010810"/>
<dbReference type="InterPro" id="IPR050301">
    <property type="entry name" value="NTE"/>
</dbReference>
<reference evidence="6 7" key="1">
    <citation type="journal article" date="2019" name="Sci. Rep.">
        <title>Nanopore sequencing improves the draft genome of the human pathogenic amoeba Naegleria fowleri.</title>
        <authorList>
            <person name="Liechti N."/>
            <person name="Schurch N."/>
            <person name="Bruggmann R."/>
            <person name="Wittwer M."/>
        </authorList>
    </citation>
    <scope>NUCLEOTIDE SEQUENCE [LARGE SCALE GENOMIC DNA]</scope>
    <source>
        <strain evidence="6 7">ATCC 30894</strain>
    </source>
</reference>
<evidence type="ECO:0000256" key="1">
    <source>
        <dbReference type="ARBA" id="ARBA00022801"/>
    </source>
</evidence>
<dbReference type="SUPFAM" id="SSF52151">
    <property type="entry name" value="FabD/lysophospholipase-like"/>
    <property type="match status" value="1"/>
</dbReference>
<keyword evidence="3 4" id="KW-0443">Lipid metabolism</keyword>
<dbReference type="Proteomes" id="UP000444721">
    <property type="component" value="Unassembled WGS sequence"/>
</dbReference>
<keyword evidence="2 4" id="KW-0442">Lipid degradation</keyword>
<organism evidence="6 7">
    <name type="scientific">Naegleria fowleri</name>
    <name type="common">Brain eating amoeba</name>
    <dbReference type="NCBI Taxonomy" id="5763"/>
    <lineage>
        <taxon>Eukaryota</taxon>
        <taxon>Discoba</taxon>
        <taxon>Heterolobosea</taxon>
        <taxon>Tetramitia</taxon>
        <taxon>Eutetramitia</taxon>
        <taxon>Vahlkampfiidae</taxon>
        <taxon>Naegleria</taxon>
    </lineage>
</organism>
<sequence length="357" mass="39439">MMKTSSLCAATSSVFFLAFFLAISSFLFFFSVDLVKGIPTLLKGNIKARTTTNTLANNENGSVCRALALGGGGDRGAYEAGVLKYLVENLPADQVKYQVIGGISAGSINSVGFGQFPIGQERQGLDFLLRHWTSLTASDVYKNWPLGIAQGFLFKTALFNTDPLHKFLTRNVNLTSIRNSGRRILMGATNLNTNKYEQFDQYTDDLVEATRASSAVPGVLEAVSMKGSLYVDGGAKYMTPISDVIAECFKFTNASHVNVDVILAIGDFQFANYLENIQTTPFILLRTLFNVVDDIFTKDITNAQIAFGNKVTFRIFKPSKWLPGWFLGFDHSEEMIDIGYQDARNVLNSIRNSRRVQ</sequence>
<protein>
    <recommendedName>
        <fullName evidence="5">PNPLA domain-containing protein</fullName>
    </recommendedName>
</protein>
<evidence type="ECO:0000313" key="6">
    <source>
        <dbReference type="EMBL" id="KAF0982831.1"/>
    </source>
</evidence>
<dbReference type="OMA" id="WQFATGI"/>
<feature type="short sequence motif" description="GXSXG" evidence="4">
    <location>
        <begin position="102"/>
        <end position="106"/>
    </location>
</feature>
<accession>A0A6A5C6U0</accession>
<gene>
    <name evidence="6" type="ORF">FDP41_010810</name>
</gene>
<feature type="active site" description="Proton acceptor" evidence="4">
    <location>
        <position position="232"/>
    </location>
</feature>